<keyword evidence="2 6" id="KW-0805">Transcription regulation</keyword>
<dbReference type="InterPro" id="IPR013324">
    <property type="entry name" value="RNA_pol_sigma_r3/r4-like"/>
</dbReference>
<evidence type="ECO:0000256" key="6">
    <source>
        <dbReference type="RuleBase" id="RU000716"/>
    </source>
</evidence>
<keyword evidence="4 6" id="KW-0238">DNA-binding</keyword>
<dbReference type="PROSITE" id="PS01063">
    <property type="entry name" value="SIGMA70_ECF"/>
    <property type="match status" value="1"/>
</dbReference>
<protein>
    <recommendedName>
        <fullName evidence="6">RNA polymerase sigma factor</fullName>
    </recommendedName>
</protein>
<evidence type="ECO:0000256" key="3">
    <source>
        <dbReference type="ARBA" id="ARBA00023082"/>
    </source>
</evidence>
<keyword evidence="3 6" id="KW-0731">Sigma factor</keyword>
<dbReference type="InterPro" id="IPR013325">
    <property type="entry name" value="RNA_pol_sigma_r2"/>
</dbReference>
<dbReference type="GO" id="GO:0016987">
    <property type="term" value="F:sigma factor activity"/>
    <property type="evidence" value="ECO:0007669"/>
    <property type="project" value="UniProtKB-KW"/>
</dbReference>
<dbReference type="GO" id="GO:0006352">
    <property type="term" value="P:DNA-templated transcription initiation"/>
    <property type="evidence" value="ECO:0007669"/>
    <property type="project" value="InterPro"/>
</dbReference>
<dbReference type="PROSITE" id="PS00622">
    <property type="entry name" value="HTH_LUXR_1"/>
    <property type="match status" value="1"/>
</dbReference>
<dbReference type="InterPro" id="IPR007627">
    <property type="entry name" value="RNA_pol_sigma70_r2"/>
</dbReference>
<dbReference type="RefSeq" id="WP_123039343.1">
    <property type="nucleotide sequence ID" value="NZ_CP033433.1"/>
</dbReference>
<proteinExistence type="inferred from homology"/>
<dbReference type="SUPFAM" id="SSF88946">
    <property type="entry name" value="Sigma2 domain of RNA polymerase sigma factors"/>
    <property type="match status" value="1"/>
</dbReference>
<accession>A0A3G3JUU4</accession>
<evidence type="ECO:0000259" key="7">
    <source>
        <dbReference type="PROSITE" id="PS00622"/>
    </source>
</evidence>
<dbReference type="PANTHER" id="PTHR43133">
    <property type="entry name" value="RNA POLYMERASE ECF-TYPE SIGMA FACTO"/>
    <property type="match status" value="1"/>
</dbReference>
<dbReference type="GO" id="GO:0006950">
    <property type="term" value="P:response to stress"/>
    <property type="evidence" value="ECO:0007669"/>
    <property type="project" value="UniProtKB-ARBA"/>
</dbReference>
<dbReference type="InterPro" id="IPR014284">
    <property type="entry name" value="RNA_pol_sigma-70_dom"/>
</dbReference>
<dbReference type="SUPFAM" id="SSF88659">
    <property type="entry name" value="Sigma3 and sigma4 domains of RNA polymerase sigma factors"/>
    <property type="match status" value="1"/>
</dbReference>
<gene>
    <name evidence="8" type="ORF">EAV92_00850</name>
</gene>
<dbReference type="Pfam" id="PF08281">
    <property type="entry name" value="Sigma70_r4_2"/>
    <property type="match status" value="1"/>
</dbReference>
<evidence type="ECO:0000256" key="2">
    <source>
        <dbReference type="ARBA" id="ARBA00023015"/>
    </source>
</evidence>
<evidence type="ECO:0000256" key="1">
    <source>
        <dbReference type="ARBA" id="ARBA00010641"/>
    </source>
</evidence>
<dbReference type="InterPro" id="IPR000838">
    <property type="entry name" value="RNA_pol_sigma70_ECF_CS"/>
</dbReference>
<evidence type="ECO:0000313" key="8">
    <source>
        <dbReference type="EMBL" id="AYQ71279.1"/>
    </source>
</evidence>
<dbReference type="InterPro" id="IPR000792">
    <property type="entry name" value="Tscrpt_reg_LuxR_C"/>
</dbReference>
<dbReference type="EMBL" id="CP033433">
    <property type="protein sequence ID" value="AYQ71279.1"/>
    <property type="molecule type" value="Genomic_DNA"/>
</dbReference>
<dbReference type="GO" id="GO:0003677">
    <property type="term" value="F:DNA binding"/>
    <property type="evidence" value="ECO:0007669"/>
    <property type="project" value="UniProtKB-KW"/>
</dbReference>
<dbReference type="NCBIfam" id="TIGR02937">
    <property type="entry name" value="sigma70-ECF"/>
    <property type="match status" value="1"/>
</dbReference>
<evidence type="ECO:0000313" key="9">
    <source>
        <dbReference type="Proteomes" id="UP000269097"/>
    </source>
</evidence>
<dbReference type="Gene3D" id="1.10.10.10">
    <property type="entry name" value="Winged helix-like DNA-binding domain superfamily/Winged helix DNA-binding domain"/>
    <property type="match status" value="1"/>
</dbReference>
<keyword evidence="5 6" id="KW-0804">Transcription</keyword>
<name>A0A3G3JUU4_9BACL</name>
<reference evidence="8 9" key="1">
    <citation type="submission" date="2018-10" db="EMBL/GenBank/DDBJ databases">
        <title>Genome Sequence of Cohnella sp.</title>
        <authorList>
            <person name="Srinivasan S."/>
            <person name="Kim M.K."/>
        </authorList>
    </citation>
    <scope>NUCLEOTIDE SEQUENCE [LARGE SCALE GENOMIC DNA]</scope>
    <source>
        <strain evidence="8 9">18JY8-7</strain>
    </source>
</reference>
<dbReference type="InterPro" id="IPR013249">
    <property type="entry name" value="RNA_pol_sigma70_r4_t2"/>
</dbReference>
<sequence length="179" mass="20736">MTNRIDKRSAAGISSDENLAVLLREHYGMLFHYLLKVTMDRPLAEDLAQETMVRAIEHYGRYDGSSKFSSWLITIGSRLYLDTLRKRRREREHLSEEMRSGAALRFETLSRGGVWNDLNELLAGLPDDTRMPLVLKHYYGYTYEEIGDMMSVSPGTVKSRVHHAIRKIREEWNDDEAIG</sequence>
<dbReference type="Pfam" id="PF04542">
    <property type="entry name" value="Sigma70_r2"/>
    <property type="match status" value="1"/>
</dbReference>
<evidence type="ECO:0000256" key="5">
    <source>
        <dbReference type="ARBA" id="ARBA00023163"/>
    </source>
</evidence>
<feature type="domain" description="HTH luxR-type" evidence="7">
    <location>
        <begin position="140"/>
        <end position="167"/>
    </location>
</feature>
<dbReference type="InterPro" id="IPR036388">
    <property type="entry name" value="WH-like_DNA-bd_sf"/>
</dbReference>
<dbReference type="AlphaFoldDB" id="A0A3G3JUU4"/>
<organism evidence="8 9">
    <name type="scientific">Cohnella candidum</name>
    <dbReference type="NCBI Taxonomy" id="2674991"/>
    <lineage>
        <taxon>Bacteria</taxon>
        <taxon>Bacillati</taxon>
        <taxon>Bacillota</taxon>
        <taxon>Bacilli</taxon>
        <taxon>Bacillales</taxon>
        <taxon>Paenibacillaceae</taxon>
        <taxon>Cohnella</taxon>
    </lineage>
</organism>
<dbReference type="PANTHER" id="PTHR43133:SF60">
    <property type="entry name" value="RNA POLYMERASE SIGMA FACTOR SIGV"/>
    <property type="match status" value="1"/>
</dbReference>
<keyword evidence="9" id="KW-1185">Reference proteome</keyword>
<dbReference type="Gene3D" id="1.10.1740.10">
    <property type="match status" value="1"/>
</dbReference>
<evidence type="ECO:0000256" key="4">
    <source>
        <dbReference type="ARBA" id="ARBA00023125"/>
    </source>
</evidence>
<dbReference type="KEGG" id="coh:EAV92_00850"/>
<dbReference type="Proteomes" id="UP000269097">
    <property type="component" value="Chromosome"/>
</dbReference>
<comment type="similarity">
    <text evidence="1 6">Belongs to the sigma-70 factor family. ECF subfamily.</text>
</comment>
<dbReference type="CDD" id="cd06171">
    <property type="entry name" value="Sigma70_r4"/>
    <property type="match status" value="1"/>
</dbReference>
<dbReference type="InterPro" id="IPR039425">
    <property type="entry name" value="RNA_pol_sigma-70-like"/>
</dbReference>